<keyword evidence="5" id="KW-0808">Transferase</keyword>
<dbReference type="SUPFAM" id="SSF63867">
    <property type="entry name" value="MoeA C-terminal domain-like"/>
    <property type="match status" value="1"/>
</dbReference>
<keyword evidence="5" id="KW-0501">Molybdenum cofactor biosynthesis</keyword>
<dbReference type="Proteomes" id="UP000602653">
    <property type="component" value="Chromosome"/>
</dbReference>
<dbReference type="SMART" id="SM00852">
    <property type="entry name" value="MoCF_biosynth"/>
    <property type="match status" value="1"/>
</dbReference>
<dbReference type="EC" id="2.10.1.1" evidence="5"/>
<evidence type="ECO:0000313" key="8">
    <source>
        <dbReference type="Proteomes" id="UP000602653"/>
    </source>
</evidence>
<dbReference type="Pfam" id="PF00994">
    <property type="entry name" value="MoCF_biosynth"/>
    <property type="match status" value="1"/>
</dbReference>
<dbReference type="Gene3D" id="3.90.105.10">
    <property type="entry name" value="Molybdopterin biosynthesis moea protein, domain 2"/>
    <property type="match status" value="1"/>
</dbReference>
<dbReference type="Gene3D" id="3.40.980.10">
    <property type="entry name" value="MoaB/Mog-like domain"/>
    <property type="match status" value="1"/>
</dbReference>
<dbReference type="NCBIfam" id="NF045515">
    <property type="entry name" value="Glp_gephyrin"/>
    <property type="match status" value="1"/>
</dbReference>
<dbReference type="SUPFAM" id="SSF53218">
    <property type="entry name" value="Molybdenum cofactor biosynthesis proteins"/>
    <property type="match status" value="1"/>
</dbReference>
<comment type="catalytic activity">
    <reaction evidence="4">
        <text>adenylyl-molybdopterin + molybdate = Mo-molybdopterin + AMP + H(+)</text>
        <dbReference type="Rhea" id="RHEA:35047"/>
        <dbReference type="ChEBI" id="CHEBI:15378"/>
        <dbReference type="ChEBI" id="CHEBI:36264"/>
        <dbReference type="ChEBI" id="CHEBI:62727"/>
        <dbReference type="ChEBI" id="CHEBI:71302"/>
        <dbReference type="ChEBI" id="CHEBI:456215"/>
        <dbReference type="EC" id="2.10.1.1"/>
    </reaction>
</comment>
<dbReference type="PANTHER" id="PTHR10192:SF5">
    <property type="entry name" value="GEPHYRIN"/>
    <property type="match status" value="1"/>
</dbReference>
<dbReference type="Gene3D" id="2.170.190.11">
    <property type="entry name" value="Molybdopterin biosynthesis moea protein, domain 3"/>
    <property type="match status" value="1"/>
</dbReference>
<keyword evidence="8" id="KW-1185">Reference proteome</keyword>
<keyword evidence="5" id="KW-0460">Magnesium</keyword>
<dbReference type="InterPro" id="IPR036135">
    <property type="entry name" value="MoeA_linker/N_sf"/>
</dbReference>
<dbReference type="InterPro" id="IPR038987">
    <property type="entry name" value="MoeA-like"/>
</dbReference>
<evidence type="ECO:0000256" key="4">
    <source>
        <dbReference type="ARBA" id="ARBA00047317"/>
    </source>
</evidence>
<evidence type="ECO:0000256" key="3">
    <source>
        <dbReference type="ARBA" id="ARBA00022505"/>
    </source>
</evidence>
<dbReference type="InterPro" id="IPR036425">
    <property type="entry name" value="MoaB/Mog-like_dom_sf"/>
</dbReference>
<dbReference type="Pfam" id="PF03453">
    <property type="entry name" value="MoeA_N"/>
    <property type="match status" value="1"/>
</dbReference>
<dbReference type="InterPro" id="IPR001453">
    <property type="entry name" value="MoaB/Mog_dom"/>
</dbReference>
<evidence type="ECO:0000256" key="5">
    <source>
        <dbReference type="RuleBase" id="RU365090"/>
    </source>
</evidence>
<evidence type="ECO:0000256" key="2">
    <source>
        <dbReference type="ARBA" id="ARBA00010763"/>
    </source>
</evidence>
<evidence type="ECO:0000259" key="6">
    <source>
        <dbReference type="SMART" id="SM00852"/>
    </source>
</evidence>
<comment type="pathway">
    <text evidence="5">Cofactor biosynthesis; molybdopterin biosynthesis.</text>
</comment>
<comment type="cofactor">
    <cofactor evidence="5">
        <name>Mg(2+)</name>
        <dbReference type="ChEBI" id="CHEBI:18420"/>
    </cofactor>
</comment>
<keyword evidence="5" id="KW-0479">Metal-binding</keyword>
<dbReference type="Gene3D" id="2.40.340.10">
    <property type="entry name" value="MoeA, C-terminal, domain IV"/>
    <property type="match status" value="1"/>
</dbReference>
<evidence type="ECO:0000256" key="1">
    <source>
        <dbReference type="ARBA" id="ARBA00002901"/>
    </source>
</evidence>
<comment type="function">
    <text evidence="1 5">Catalyzes the insertion of molybdate into adenylated molybdopterin with the concomitant release of AMP.</text>
</comment>
<protein>
    <recommendedName>
        <fullName evidence="5">Molybdopterin molybdenumtransferase</fullName>
        <ecNumber evidence="5">2.10.1.1</ecNumber>
    </recommendedName>
</protein>
<sequence length="403" mass="42797">MKTVEQHYDDILSLANTSPVIDVPIEKALNRVLAEDIIAHYPIPPFTNSAMDGFAVRAQDVIPGQELRVVEDIPAGCAPQVKIFPGQASRIMTGAPLPEGANSVIRVEDTIGGMENMATQAPDCVVPKISLQKNANVRHAGEDVAVGEKIFTAGTRVTPSHIAAFSAVGFATVKVHRQLNVGVVATGNELRSPGEELDFGTIPDSNSFLVSGLLFERGANVTVRSLHSDDSAHFVETIEKLVSECDLVLTTGGVSAGAFDVVKSSLRSHGVNFTKVMMQPGKPQGFGEISGVPVICLPGNPVSVYVSMYLFVLPLLNVMEGGKRIEYADLFTTSVAGTSWKHKLGRDQFVPVVESERGVVPASAGGSASHFVGSLPKATALALVPATEKWVQPGQNISILRLR</sequence>
<proteinExistence type="inferred from homology"/>
<gene>
    <name evidence="7" type="ORF">JTE88_06300</name>
</gene>
<name>A0ABX7IFS4_9ACTO</name>
<comment type="similarity">
    <text evidence="2 5">Belongs to the MoeA family.</text>
</comment>
<dbReference type="CDD" id="cd00887">
    <property type="entry name" value="MoeA"/>
    <property type="match status" value="1"/>
</dbReference>
<organism evidence="7 8">
    <name type="scientific">Arcanobacterium phocisimile</name>
    <dbReference type="NCBI Taxonomy" id="1302235"/>
    <lineage>
        <taxon>Bacteria</taxon>
        <taxon>Bacillati</taxon>
        <taxon>Actinomycetota</taxon>
        <taxon>Actinomycetes</taxon>
        <taxon>Actinomycetales</taxon>
        <taxon>Actinomycetaceae</taxon>
        <taxon>Arcanobacterium</taxon>
    </lineage>
</organism>
<dbReference type="InterPro" id="IPR036688">
    <property type="entry name" value="MoeA_C_domain_IV_sf"/>
</dbReference>
<keyword evidence="3 5" id="KW-0500">Molybdenum</keyword>
<dbReference type="InterPro" id="IPR005110">
    <property type="entry name" value="MoeA_linker/N"/>
</dbReference>
<dbReference type="PANTHER" id="PTHR10192">
    <property type="entry name" value="MOLYBDOPTERIN BIOSYNTHESIS PROTEIN"/>
    <property type="match status" value="1"/>
</dbReference>
<evidence type="ECO:0000313" key="7">
    <source>
        <dbReference type="EMBL" id="QRV01705.1"/>
    </source>
</evidence>
<dbReference type="EMBL" id="CP070228">
    <property type="protein sequence ID" value="QRV01705.1"/>
    <property type="molecule type" value="Genomic_DNA"/>
</dbReference>
<accession>A0ABX7IFS4</accession>
<dbReference type="NCBIfam" id="TIGR00177">
    <property type="entry name" value="molyb_syn"/>
    <property type="match status" value="1"/>
</dbReference>
<feature type="domain" description="MoaB/Mog" evidence="6">
    <location>
        <begin position="182"/>
        <end position="318"/>
    </location>
</feature>
<dbReference type="SUPFAM" id="SSF63882">
    <property type="entry name" value="MoeA N-terminal region -like"/>
    <property type="match status" value="1"/>
</dbReference>
<reference evidence="7 8" key="1">
    <citation type="submission" date="2021-02" db="EMBL/GenBank/DDBJ databases">
        <title>Complete Genome Sequence of Arcanobacterium phocisimile strain DSM 26142T from a harbour seal.</title>
        <authorList>
            <person name="Borowiak M."/>
            <person name="Alssahen M."/>
            <person name="Malorny B."/>
            <person name="Laemmler C."/>
            <person name="Siebert U."/>
            <person name="Ploetz M."/>
            <person name="Abdulmawjood A."/>
        </authorList>
    </citation>
    <scope>NUCLEOTIDE SEQUENCE [LARGE SCALE GENOMIC DNA]</scope>
    <source>
        <strain evidence="7 8">DSM 26142</strain>
    </source>
</reference>